<dbReference type="RefSeq" id="WP_188505477.1">
    <property type="nucleotide sequence ID" value="NZ_BMER01000001.1"/>
</dbReference>
<dbReference type="PRINTS" id="PR00834">
    <property type="entry name" value="PROTEASES2C"/>
</dbReference>
<gene>
    <name evidence="10" type="ORF">GCM10007415_17300</name>
</gene>
<dbReference type="GO" id="GO:0004252">
    <property type="term" value="F:serine-type endopeptidase activity"/>
    <property type="evidence" value="ECO:0007669"/>
    <property type="project" value="InterPro"/>
</dbReference>
<evidence type="ECO:0000256" key="1">
    <source>
        <dbReference type="ARBA" id="ARBA00010541"/>
    </source>
</evidence>
<dbReference type="Pfam" id="PF13365">
    <property type="entry name" value="Trypsin_2"/>
    <property type="match status" value="1"/>
</dbReference>
<keyword evidence="5" id="KW-0378">Hydrolase</keyword>
<feature type="active site" description="Charge relay system" evidence="7">
    <location>
        <position position="135"/>
    </location>
</feature>
<dbReference type="Gene3D" id="2.30.42.10">
    <property type="match status" value="2"/>
</dbReference>
<evidence type="ECO:0000256" key="6">
    <source>
        <dbReference type="ARBA" id="ARBA00022825"/>
    </source>
</evidence>
<dbReference type="SUPFAM" id="SSF50494">
    <property type="entry name" value="Trypsin-like serine proteases"/>
    <property type="match status" value="1"/>
</dbReference>
<dbReference type="InterPro" id="IPR036034">
    <property type="entry name" value="PDZ_sf"/>
</dbReference>
<evidence type="ECO:0000259" key="9">
    <source>
        <dbReference type="PROSITE" id="PS50106"/>
    </source>
</evidence>
<accession>A0A917M8K3</accession>
<dbReference type="SUPFAM" id="SSF50156">
    <property type="entry name" value="PDZ domain-like"/>
    <property type="match status" value="2"/>
</dbReference>
<dbReference type="PANTHER" id="PTHR22939:SF129">
    <property type="entry name" value="SERINE PROTEASE HTRA2, MITOCHONDRIAL"/>
    <property type="match status" value="1"/>
</dbReference>
<dbReference type="EMBL" id="BMER01000001">
    <property type="protein sequence ID" value="GGG84626.1"/>
    <property type="molecule type" value="Genomic_DNA"/>
</dbReference>
<feature type="binding site" evidence="8">
    <location>
        <begin position="263"/>
        <end position="265"/>
    </location>
    <ligand>
        <name>substrate</name>
    </ligand>
</feature>
<evidence type="ECO:0000256" key="5">
    <source>
        <dbReference type="ARBA" id="ARBA00022801"/>
    </source>
</evidence>
<dbReference type="InterPro" id="IPR011782">
    <property type="entry name" value="Pept_S1C_Do"/>
</dbReference>
<dbReference type="Gene3D" id="2.40.10.120">
    <property type="match status" value="1"/>
</dbReference>
<dbReference type="PANTHER" id="PTHR22939">
    <property type="entry name" value="SERINE PROTEASE FAMILY S1C HTRA-RELATED"/>
    <property type="match status" value="1"/>
</dbReference>
<evidence type="ECO:0000256" key="7">
    <source>
        <dbReference type="PIRSR" id="PIRSR611782-1"/>
    </source>
</evidence>
<dbReference type="InterPro" id="IPR009003">
    <property type="entry name" value="Peptidase_S1_PA"/>
</dbReference>
<proteinExistence type="inferred from homology"/>
<sequence>MKKLGLTLLTALVGGLIAVGGYKLFESKQEQKMSFEERQQLHYANNPVPEVVSSTGNPDFTQAAAMVAPAVVHITTTYPGRSGSRGYGGGSPMDLFEEFFGMPRQQQPQRSQPPAQATGSGVIISEDGYIVTNNHVVVDANKIEVQLTNKRVVEAKIIGRDPNTDLALIKINEKGLPFVRFGNSDEVRIGEWVLAVGYPLGLESTVTAGIVSATGRSTGIIARELQQRQYQQRGGGYPQSDEEPMVNTAVESFIQTDAVINKGNSGGPLVNASGELIGINSNIMTPTGTYAGYGFAVPVNLVKKIADDFIKFGRVKRGLIGITFRELSPAAAKELEINDVNGLYVIDVVDGGAAKEAGLKEGDIITKLDGRLIASSSDLQERIYRLRPGDKVKLTYKREGKERDVTVTLKEDTSSAEKADEADSEAKRSATEIYNKLGAGFVPADNAKKKELGISSGVVVTQVHQGGLFDYFNVQRGLVITHINGQAVNSADDVESALANSERGIIHVVGVPQRGSRVELRIPIEY</sequence>
<dbReference type="Pfam" id="PF13180">
    <property type="entry name" value="PDZ_2"/>
    <property type="match status" value="2"/>
</dbReference>
<dbReference type="Proteomes" id="UP000660862">
    <property type="component" value="Unassembled WGS sequence"/>
</dbReference>
<dbReference type="NCBIfam" id="TIGR02037">
    <property type="entry name" value="degP_htrA_DO"/>
    <property type="match status" value="1"/>
</dbReference>
<reference evidence="10" key="1">
    <citation type="journal article" date="2014" name="Int. J. Syst. Evol. Microbiol.">
        <title>Complete genome sequence of Corynebacterium casei LMG S-19264T (=DSM 44701T), isolated from a smear-ripened cheese.</title>
        <authorList>
            <consortium name="US DOE Joint Genome Institute (JGI-PGF)"/>
            <person name="Walter F."/>
            <person name="Albersmeier A."/>
            <person name="Kalinowski J."/>
            <person name="Ruckert C."/>
        </authorList>
    </citation>
    <scope>NUCLEOTIDE SEQUENCE</scope>
    <source>
        <strain evidence="10">CGMCC 1.12195</strain>
    </source>
</reference>
<feature type="binding site" evidence="8">
    <location>
        <position position="135"/>
    </location>
    <ligand>
        <name>substrate</name>
    </ligand>
</feature>
<evidence type="ECO:0000256" key="4">
    <source>
        <dbReference type="ARBA" id="ARBA00022737"/>
    </source>
</evidence>
<dbReference type="InterPro" id="IPR001940">
    <property type="entry name" value="Peptidase_S1C"/>
</dbReference>
<dbReference type="InterPro" id="IPR001478">
    <property type="entry name" value="PDZ"/>
</dbReference>
<keyword evidence="6" id="KW-0720">Serine protease</keyword>
<name>A0A917M8K3_9SPHI</name>
<comment type="caution">
    <text evidence="10">The sequence shown here is derived from an EMBL/GenBank/DDBJ whole genome shotgun (WGS) entry which is preliminary data.</text>
</comment>
<feature type="active site" description="Charge relay system" evidence="7">
    <location>
        <position position="165"/>
    </location>
</feature>
<protein>
    <submittedName>
        <fullName evidence="10">Serine protease</fullName>
    </submittedName>
</protein>
<keyword evidence="11" id="KW-1185">Reference proteome</keyword>
<keyword evidence="2 10" id="KW-0645">Protease</keyword>
<keyword evidence="3" id="KW-0732">Signal</keyword>
<comment type="similarity">
    <text evidence="1">Belongs to the peptidase S1C family.</text>
</comment>
<feature type="domain" description="PDZ" evidence="9">
    <location>
        <begin position="309"/>
        <end position="400"/>
    </location>
</feature>
<reference evidence="10" key="2">
    <citation type="submission" date="2020-09" db="EMBL/GenBank/DDBJ databases">
        <authorList>
            <person name="Sun Q."/>
            <person name="Zhou Y."/>
        </authorList>
    </citation>
    <scope>NUCLEOTIDE SEQUENCE</scope>
    <source>
        <strain evidence="10">CGMCC 1.12195</strain>
    </source>
</reference>
<dbReference type="AlphaFoldDB" id="A0A917M8K3"/>
<evidence type="ECO:0000256" key="3">
    <source>
        <dbReference type="ARBA" id="ARBA00022729"/>
    </source>
</evidence>
<evidence type="ECO:0000256" key="2">
    <source>
        <dbReference type="ARBA" id="ARBA00022670"/>
    </source>
</evidence>
<dbReference type="GO" id="GO:0006508">
    <property type="term" value="P:proteolysis"/>
    <property type="evidence" value="ECO:0007669"/>
    <property type="project" value="UniProtKB-KW"/>
</dbReference>
<keyword evidence="4" id="KW-0677">Repeat</keyword>
<feature type="active site" description="Charge relay system" evidence="7">
    <location>
        <position position="265"/>
    </location>
</feature>
<dbReference type="SMART" id="SM00228">
    <property type="entry name" value="PDZ"/>
    <property type="match status" value="2"/>
</dbReference>
<organism evidence="10 11">
    <name type="scientific">Parapedobacter pyrenivorans</name>
    <dbReference type="NCBI Taxonomy" id="1305674"/>
    <lineage>
        <taxon>Bacteria</taxon>
        <taxon>Pseudomonadati</taxon>
        <taxon>Bacteroidota</taxon>
        <taxon>Sphingobacteriia</taxon>
        <taxon>Sphingobacteriales</taxon>
        <taxon>Sphingobacteriaceae</taxon>
        <taxon>Parapedobacter</taxon>
    </lineage>
</organism>
<evidence type="ECO:0000256" key="8">
    <source>
        <dbReference type="PIRSR" id="PIRSR611782-2"/>
    </source>
</evidence>
<feature type="binding site" evidence="8">
    <location>
        <position position="165"/>
    </location>
    <ligand>
        <name>substrate</name>
    </ligand>
</feature>
<dbReference type="PROSITE" id="PS50106">
    <property type="entry name" value="PDZ"/>
    <property type="match status" value="1"/>
</dbReference>
<evidence type="ECO:0000313" key="10">
    <source>
        <dbReference type="EMBL" id="GGG84626.1"/>
    </source>
</evidence>
<evidence type="ECO:0000313" key="11">
    <source>
        <dbReference type="Proteomes" id="UP000660862"/>
    </source>
</evidence>